<dbReference type="Proteomes" id="UP000580474">
    <property type="component" value="Unassembled WGS sequence"/>
</dbReference>
<proteinExistence type="predicted"/>
<comment type="caution">
    <text evidence="1">The sequence shown here is derived from an EMBL/GenBank/DDBJ whole genome shotgun (WGS) entry which is preliminary data.</text>
</comment>
<protein>
    <recommendedName>
        <fullName evidence="3">S-adenosyl methyltransferase</fullName>
    </recommendedName>
</protein>
<name>A0A840ND41_9PSEU</name>
<dbReference type="Pfam" id="PF04672">
    <property type="entry name" value="Methyltransf_19"/>
    <property type="match status" value="1"/>
</dbReference>
<evidence type="ECO:0000313" key="1">
    <source>
        <dbReference type="EMBL" id="MBB5070236.1"/>
    </source>
</evidence>
<organism evidence="1 2">
    <name type="scientific">Saccharopolyspora gloriosae</name>
    <dbReference type="NCBI Taxonomy" id="455344"/>
    <lineage>
        <taxon>Bacteria</taxon>
        <taxon>Bacillati</taxon>
        <taxon>Actinomycetota</taxon>
        <taxon>Actinomycetes</taxon>
        <taxon>Pseudonocardiales</taxon>
        <taxon>Pseudonocardiaceae</taxon>
        <taxon>Saccharopolyspora</taxon>
    </lineage>
</organism>
<reference evidence="1 2" key="1">
    <citation type="submission" date="2020-08" db="EMBL/GenBank/DDBJ databases">
        <title>Sequencing the genomes of 1000 actinobacteria strains.</title>
        <authorList>
            <person name="Klenk H.-P."/>
        </authorList>
    </citation>
    <scope>NUCLEOTIDE SEQUENCE [LARGE SCALE GENOMIC DNA]</scope>
    <source>
        <strain evidence="1 2">DSM 45582</strain>
    </source>
</reference>
<dbReference type="InterPro" id="IPR029063">
    <property type="entry name" value="SAM-dependent_MTases_sf"/>
</dbReference>
<accession>A0A840ND41</accession>
<evidence type="ECO:0000313" key="2">
    <source>
        <dbReference type="Proteomes" id="UP000580474"/>
    </source>
</evidence>
<dbReference type="AlphaFoldDB" id="A0A840ND41"/>
<sequence length="273" mass="30342">MSAERTAKPEIDQSTASIARVYDVFLGGKDNYEVDQAVAGAVIDRIPQTLAFAQEHRAWLIRAVRFLAKAGIDQFLDCGSGLPTQENTHEAAQRFNRDSTVVYVDNDPIVAAHGRALLEENDRTHFVDGDLTRPAELLADPRIARRLDLRKPLALIQCSTIHHVTDEQRPHEIMRDYVDALPSGSYLALTHWHDPADGGEGSGIARYISETFRASSMGSANFRSREEIERLFTGLEFVEPGLTLLRDWWPDGPHLAPAQPVDEIVLAGVARKP</sequence>
<dbReference type="SUPFAM" id="SSF53335">
    <property type="entry name" value="S-adenosyl-L-methionine-dependent methyltransferases"/>
    <property type="match status" value="1"/>
</dbReference>
<evidence type="ECO:0008006" key="3">
    <source>
        <dbReference type="Google" id="ProtNLM"/>
    </source>
</evidence>
<keyword evidence="2" id="KW-1185">Reference proteome</keyword>
<dbReference type="PIRSF" id="PIRSF017393">
    <property type="entry name" value="MTase_SAV2177"/>
    <property type="match status" value="1"/>
</dbReference>
<gene>
    <name evidence="1" type="ORF">BJ969_003324</name>
</gene>
<dbReference type="RefSeq" id="WP_184479795.1">
    <property type="nucleotide sequence ID" value="NZ_JACHIV010000001.1"/>
</dbReference>
<dbReference type="InterPro" id="IPR006764">
    <property type="entry name" value="SAM_dep_MeTrfase_SAV2177_type"/>
</dbReference>
<dbReference type="Gene3D" id="3.40.50.150">
    <property type="entry name" value="Vaccinia Virus protein VP39"/>
    <property type="match status" value="1"/>
</dbReference>
<dbReference type="EMBL" id="JACHIV010000001">
    <property type="protein sequence ID" value="MBB5070236.1"/>
    <property type="molecule type" value="Genomic_DNA"/>
</dbReference>